<evidence type="ECO:0000256" key="2">
    <source>
        <dbReference type="ARBA" id="ARBA00009677"/>
    </source>
</evidence>
<feature type="domain" description="Flagellar hook protein FlgE/F/G-like D1" evidence="9">
    <location>
        <begin position="81"/>
        <end position="147"/>
    </location>
</feature>
<evidence type="ECO:0000256" key="5">
    <source>
        <dbReference type="ARBA" id="ARBA00040228"/>
    </source>
</evidence>
<evidence type="ECO:0000256" key="6">
    <source>
        <dbReference type="RuleBase" id="RU362116"/>
    </source>
</evidence>
<comment type="similarity">
    <text evidence="2 6">Belongs to the flagella basal body rod proteins family.</text>
</comment>
<proteinExistence type="inferred from homology"/>
<dbReference type="InterPro" id="IPR001444">
    <property type="entry name" value="Flag_bb_rod_N"/>
</dbReference>
<organism evidence="10 11">
    <name type="scientific">Alkalimonas amylolytica</name>
    <dbReference type="NCBI Taxonomy" id="152573"/>
    <lineage>
        <taxon>Bacteria</taxon>
        <taxon>Pseudomonadati</taxon>
        <taxon>Pseudomonadota</taxon>
        <taxon>Gammaproteobacteria</taxon>
        <taxon>Alkalimonas</taxon>
    </lineage>
</organism>
<evidence type="ECO:0000259" key="7">
    <source>
        <dbReference type="Pfam" id="PF00460"/>
    </source>
</evidence>
<keyword evidence="11" id="KW-1185">Reference proteome</keyword>
<reference evidence="10 11" key="1">
    <citation type="submission" date="2016-10" db="EMBL/GenBank/DDBJ databases">
        <authorList>
            <person name="de Groot N.N."/>
        </authorList>
    </citation>
    <scope>NUCLEOTIDE SEQUENCE [LARGE SCALE GENOMIC DNA]</scope>
    <source>
        <strain evidence="10 11">CGMCC 1.3430</strain>
    </source>
</reference>
<evidence type="ECO:0000259" key="9">
    <source>
        <dbReference type="Pfam" id="PF22692"/>
    </source>
</evidence>
<dbReference type="EMBL" id="FNRM01000003">
    <property type="protein sequence ID" value="SEA44900.1"/>
    <property type="molecule type" value="Genomic_DNA"/>
</dbReference>
<dbReference type="SUPFAM" id="SSF117143">
    <property type="entry name" value="Flagellar hook protein flgE"/>
    <property type="match status" value="1"/>
</dbReference>
<evidence type="ECO:0000256" key="4">
    <source>
        <dbReference type="ARBA" id="ARBA00038560"/>
    </source>
</evidence>
<dbReference type="NCBIfam" id="NF009280">
    <property type="entry name" value="PRK12640.1"/>
    <property type="match status" value="1"/>
</dbReference>
<dbReference type="NCBIfam" id="TIGR03506">
    <property type="entry name" value="FlgEFG_subfam"/>
    <property type="match status" value="1"/>
</dbReference>
<dbReference type="InterPro" id="IPR010930">
    <property type="entry name" value="Flg_bb/hook_C_dom"/>
</dbReference>
<keyword evidence="10" id="KW-0969">Cilium</keyword>
<keyword evidence="10" id="KW-0966">Cell projection</keyword>
<dbReference type="Pfam" id="PF06429">
    <property type="entry name" value="Flg_bbr_C"/>
    <property type="match status" value="1"/>
</dbReference>
<dbReference type="GO" id="GO:0030694">
    <property type="term" value="C:bacterial-type flagellum basal body, rod"/>
    <property type="evidence" value="ECO:0007669"/>
    <property type="project" value="UniProtKB-UniRule"/>
</dbReference>
<accession>A0A1H4B9S8</accession>
<evidence type="ECO:0000313" key="11">
    <source>
        <dbReference type="Proteomes" id="UP000198773"/>
    </source>
</evidence>
<dbReference type="Proteomes" id="UP000198773">
    <property type="component" value="Unassembled WGS sequence"/>
</dbReference>
<dbReference type="OrthoDB" id="9804559at2"/>
<keyword evidence="10" id="KW-0282">Flagellum</keyword>
<comment type="subcellular location">
    <subcellularLocation>
        <location evidence="1 6">Bacterial flagellum basal body</location>
    </subcellularLocation>
</comment>
<dbReference type="GO" id="GO:0071978">
    <property type="term" value="P:bacterial-type flagellum-dependent swarming motility"/>
    <property type="evidence" value="ECO:0007669"/>
    <property type="project" value="TreeGrafter"/>
</dbReference>
<evidence type="ECO:0000259" key="8">
    <source>
        <dbReference type="Pfam" id="PF06429"/>
    </source>
</evidence>
<protein>
    <recommendedName>
        <fullName evidence="5 6">Flagellar basal-body rod protein FlgF</fullName>
    </recommendedName>
</protein>
<dbReference type="AlphaFoldDB" id="A0A1H4B9S8"/>
<name>A0A1H4B9S8_ALKAM</name>
<dbReference type="InterPro" id="IPR037925">
    <property type="entry name" value="FlgE/F/G-like"/>
</dbReference>
<feature type="domain" description="Flagellar basal-body/hook protein C-terminal" evidence="8">
    <location>
        <begin position="201"/>
        <end position="239"/>
    </location>
</feature>
<evidence type="ECO:0000256" key="1">
    <source>
        <dbReference type="ARBA" id="ARBA00004117"/>
    </source>
</evidence>
<dbReference type="PANTHER" id="PTHR30435">
    <property type="entry name" value="FLAGELLAR PROTEIN"/>
    <property type="match status" value="1"/>
</dbReference>
<dbReference type="STRING" id="152573.SAMN04488051_103248"/>
<dbReference type="InterPro" id="IPR053967">
    <property type="entry name" value="LlgE_F_G-like_D1"/>
</dbReference>
<evidence type="ECO:0000256" key="3">
    <source>
        <dbReference type="ARBA" id="ARBA00023143"/>
    </source>
</evidence>
<dbReference type="RefSeq" id="WP_091341515.1">
    <property type="nucleotide sequence ID" value="NZ_FNRM01000003.1"/>
</dbReference>
<dbReference type="Pfam" id="PF22692">
    <property type="entry name" value="LlgE_F_G_D1"/>
    <property type="match status" value="1"/>
</dbReference>
<sequence length="248" mass="26871">MDNLLYIAMSGAKENQHAISVRANNLANVGTTGFKADFEQARAMQAFGAGLPTRVFSMTERPGHNFDAGPLVMTERDLDIAIKGDGWFAVQSVDGSEAYSRAGSLQINAFGMLETASGLPVIGEDGPIQLPLPLAKVEIGQDGTISVLPQGAPAEALFEVGRIKLVNPELADIEKGLDGLFRRKDGVVEPESPEVVLINRALERSNVNAVGEMTHMISLQRQFEMQVKMMKNAQQIDQKQDSLLYIMG</sequence>
<dbReference type="Pfam" id="PF00460">
    <property type="entry name" value="Flg_bb_rod"/>
    <property type="match status" value="1"/>
</dbReference>
<keyword evidence="3 6" id="KW-0975">Bacterial flagellum</keyword>
<evidence type="ECO:0000313" key="10">
    <source>
        <dbReference type="EMBL" id="SEA44900.1"/>
    </source>
</evidence>
<dbReference type="PANTHER" id="PTHR30435:SF18">
    <property type="entry name" value="FLAGELLAR BASAL-BODY ROD PROTEIN FLGF"/>
    <property type="match status" value="1"/>
</dbReference>
<gene>
    <name evidence="10" type="ORF">SAMN04488051_103248</name>
</gene>
<dbReference type="InterPro" id="IPR020013">
    <property type="entry name" value="Flagellar_FlgE/F/G"/>
</dbReference>
<feature type="domain" description="Flagellar basal body rod protein N-terminal" evidence="7">
    <location>
        <begin position="5"/>
        <end position="35"/>
    </location>
</feature>
<comment type="subunit">
    <text evidence="4 6">The basal body constitutes a major portion of the flagellar organelle and consists of five rings (E,L,P,S, and M) mounted on a central rod. The rod consists of about 26 subunits of FlgG in the distal portion, and FlgB, FlgC and FlgF are thought to build up the proximal portion of the rod with about 6 subunits each.</text>
</comment>